<dbReference type="EMBL" id="ML986604">
    <property type="protein sequence ID" value="KAF2265613.1"/>
    <property type="molecule type" value="Genomic_DNA"/>
</dbReference>
<reference evidence="2" key="1">
    <citation type="journal article" date="2020" name="Stud. Mycol.">
        <title>101 Dothideomycetes genomes: A test case for predicting lifestyles and emergence of pathogens.</title>
        <authorList>
            <person name="Haridas S."/>
            <person name="Albert R."/>
            <person name="Binder M."/>
            <person name="Bloem J."/>
            <person name="LaButti K."/>
            <person name="Salamov A."/>
            <person name="Andreopoulos B."/>
            <person name="Baker S."/>
            <person name="Barry K."/>
            <person name="Bills G."/>
            <person name="Bluhm B."/>
            <person name="Cannon C."/>
            <person name="Castanera R."/>
            <person name="Culley D."/>
            <person name="Daum C."/>
            <person name="Ezra D."/>
            <person name="Gonzalez J."/>
            <person name="Henrissat B."/>
            <person name="Kuo A."/>
            <person name="Liang C."/>
            <person name="Lipzen A."/>
            <person name="Lutzoni F."/>
            <person name="Magnuson J."/>
            <person name="Mondo S."/>
            <person name="Nolan M."/>
            <person name="Ohm R."/>
            <person name="Pangilinan J."/>
            <person name="Park H.-J."/>
            <person name="Ramirez L."/>
            <person name="Alfaro M."/>
            <person name="Sun H."/>
            <person name="Tritt A."/>
            <person name="Yoshinaga Y."/>
            <person name="Zwiers L.-H."/>
            <person name="Turgeon B."/>
            <person name="Goodwin S."/>
            <person name="Spatafora J."/>
            <person name="Crous P."/>
            <person name="Grigoriev I."/>
        </authorList>
    </citation>
    <scope>NUCLEOTIDE SEQUENCE [LARGE SCALE GENOMIC DNA]</scope>
    <source>
        <strain evidence="2">CBS 304.66</strain>
    </source>
</reference>
<keyword evidence="2" id="KW-1185">Reference proteome</keyword>
<sequence>MHLGHTYPPQTTQNLGTDCAANRQCIQRRKHAIEPFRENTKCNKPSTCCEQPTQTLDEACFKHKGARTLASRRCGYCGDITWMITPTSCVLMRSWFHGSQQQENRVLLATAFTEIEDYRMRLHDWNTVAMFLSAEIVKLDEISGATESETNIHLKEL</sequence>
<proteinExistence type="predicted"/>
<protein>
    <submittedName>
        <fullName evidence="1">Uncharacterized protein</fullName>
    </submittedName>
</protein>
<evidence type="ECO:0000313" key="1">
    <source>
        <dbReference type="EMBL" id="KAF2265613.1"/>
    </source>
</evidence>
<evidence type="ECO:0000313" key="2">
    <source>
        <dbReference type="Proteomes" id="UP000800093"/>
    </source>
</evidence>
<comment type="caution">
    <text evidence="1">The sequence shown here is derived from an EMBL/GenBank/DDBJ whole genome shotgun (WGS) entry which is preliminary data.</text>
</comment>
<organism evidence="1 2">
    <name type="scientific">Lojkania enalia</name>
    <dbReference type="NCBI Taxonomy" id="147567"/>
    <lineage>
        <taxon>Eukaryota</taxon>
        <taxon>Fungi</taxon>
        <taxon>Dikarya</taxon>
        <taxon>Ascomycota</taxon>
        <taxon>Pezizomycotina</taxon>
        <taxon>Dothideomycetes</taxon>
        <taxon>Pleosporomycetidae</taxon>
        <taxon>Pleosporales</taxon>
        <taxon>Pleosporales incertae sedis</taxon>
        <taxon>Lojkania</taxon>
    </lineage>
</organism>
<accession>A0A9P4KBI1</accession>
<dbReference type="Proteomes" id="UP000800093">
    <property type="component" value="Unassembled WGS sequence"/>
</dbReference>
<name>A0A9P4KBI1_9PLEO</name>
<dbReference type="AlphaFoldDB" id="A0A9P4KBI1"/>
<gene>
    <name evidence="1" type="ORF">CC78DRAFT_579110</name>
</gene>